<dbReference type="GO" id="GO:0030246">
    <property type="term" value="F:carbohydrate binding"/>
    <property type="evidence" value="ECO:0007669"/>
    <property type="project" value="InterPro"/>
</dbReference>
<dbReference type="Proteomes" id="UP000823915">
    <property type="component" value="Unassembled WGS sequence"/>
</dbReference>
<dbReference type="InterPro" id="IPR014718">
    <property type="entry name" value="GH-type_carb-bd"/>
</dbReference>
<name>A0A9D2BZY8_9FIRM</name>
<proteinExistence type="inferred from homology"/>
<comment type="catalytic activity">
    <reaction evidence="5">
        <text>alpha-D-glucose = beta-D-glucose</text>
        <dbReference type="Rhea" id="RHEA:10264"/>
        <dbReference type="ChEBI" id="CHEBI:15903"/>
        <dbReference type="ChEBI" id="CHEBI:17925"/>
        <dbReference type="EC" id="5.1.3.3"/>
    </reaction>
</comment>
<dbReference type="NCBIfam" id="NF008277">
    <property type="entry name" value="PRK11055.1"/>
    <property type="match status" value="1"/>
</dbReference>
<dbReference type="InterPro" id="IPR047215">
    <property type="entry name" value="Galactose_mutarotase-like"/>
</dbReference>
<evidence type="ECO:0000256" key="7">
    <source>
        <dbReference type="PIRSR" id="PIRSR005096-2"/>
    </source>
</evidence>
<dbReference type="GO" id="GO:0004034">
    <property type="term" value="F:aldose 1-epimerase activity"/>
    <property type="evidence" value="ECO:0007669"/>
    <property type="project" value="UniProtKB-EC"/>
</dbReference>
<evidence type="ECO:0000256" key="4">
    <source>
        <dbReference type="ARBA" id="ARBA00023277"/>
    </source>
</evidence>
<dbReference type="InterPro" id="IPR011013">
    <property type="entry name" value="Gal_mutarotase_sf_dom"/>
</dbReference>
<accession>A0A9D2BZY8</accession>
<dbReference type="EC" id="5.1.3.3" evidence="5"/>
<comment type="similarity">
    <text evidence="2 5">Belongs to the aldose epimerase family.</text>
</comment>
<sequence length="348" mass="37878">MSVEMERFGKLPDGREAALYTLRGTGGLTLVATNYGCRIVQLWAPDKQGKLGDVVLGHRTLPEYYGANYQGATVGRYANRIGGASFTLGGKEYPLAQNDGRNTLHGGPGGFHQVLWDSQVTDGEEPSLVFTYTSPDGEEGYPGNLEMTVAYTVTKDNSLVLEYAATCDKETPYNPTNHSFFNLSGDPQKDVLDTYLTIHASNTTPVSDDLIPDGTVASVLGGPLDFTNTKPLGQDMFADDHLIQLCGGFDHNFCVDGEGFRKFAEAYEPESGRVMEVWSDLPGVQLYTFNGGDSGLTGKDGKPMGPHTAFCLETQFYPDSVHHAGFPFRYLQPGVPFATKTVYRFSAK</sequence>
<evidence type="ECO:0000313" key="9">
    <source>
        <dbReference type="EMBL" id="HIY25704.1"/>
    </source>
</evidence>
<dbReference type="PANTHER" id="PTHR10091:SF0">
    <property type="entry name" value="GALACTOSE MUTAROTASE"/>
    <property type="match status" value="1"/>
</dbReference>
<keyword evidence="4 5" id="KW-0119">Carbohydrate metabolism</keyword>
<feature type="binding site" evidence="7">
    <location>
        <position position="250"/>
    </location>
    <ligand>
        <name>beta-D-galactose</name>
        <dbReference type="ChEBI" id="CHEBI:27667"/>
    </ligand>
</feature>
<dbReference type="PANTHER" id="PTHR10091">
    <property type="entry name" value="ALDOSE-1-EPIMERASE"/>
    <property type="match status" value="1"/>
</dbReference>
<dbReference type="Gene3D" id="2.70.98.10">
    <property type="match status" value="1"/>
</dbReference>
<feature type="active site" description="Proton acceptor" evidence="6">
    <location>
        <position position="313"/>
    </location>
</feature>
<feature type="binding site" evidence="8">
    <location>
        <begin position="79"/>
        <end position="80"/>
    </location>
    <ligand>
        <name>beta-D-galactose</name>
        <dbReference type="ChEBI" id="CHEBI:27667"/>
    </ligand>
</feature>
<evidence type="ECO:0000256" key="8">
    <source>
        <dbReference type="PIRSR" id="PIRSR005096-3"/>
    </source>
</evidence>
<evidence type="ECO:0000256" key="6">
    <source>
        <dbReference type="PIRSR" id="PIRSR005096-1"/>
    </source>
</evidence>
<dbReference type="InterPro" id="IPR015443">
    <property type="entry name" value="Aldose_1-epimerase"/>
</dbReference>
<dbReference type="SUPFAM" id="SSF74650">
    <property type="entry name" value="Galactose mutarotase-like"/>
    <property type="match status" value="1"/>
</dbReference>
<dbReference type="GO" id="GO:0006006">
    <property type="term" value="P:glucose metabolic process"/>
    <property type="evidence" value="ECO:0007669"/>
    <property type="project" value="TreeGrafter"/>
</dbReference>
<dbReference type="AlphaFoldDB" id="A0A9D2BZY8"/>
<evidence type="ECO:0000256" key="2">
    <source>
        <dbReference type="ARBA" id="ARBA00006206"/>
    </source>
</evidence>
<reference evidence="9" key="1">
    <citation type="journal article" date="2021" name="PeerJ">
        <title>Extensive microbial diversity within the chicken gut microbiome revealed by metagenomics and culture.</title>
        <authorList>
            <person name="Gilroy R."/>
            <person name="Ravi A."/>
            <person name="Getino M."/>
            <person name="Pursley I."/>
            <person name="Horton D.L."/>
            <person name="Alikhan N.F."/>
            <person name="Baker D."/>
            <person name="Gharbi K."/>
            <person name="Hall N."/>
            <person name="Watson M."/>
            <person name="Adriaenssens E.M."/>
            <person name="Foster-Nyarko E."/>
            <person name="Jarju S."/>
            <person name="Secka A."/>
            <person name="Antonio M."/>
            <person name="Oren A."/>
            <person name="Chaudhuri R.R."/>
            <person name="La Ragione R."/>
            <person name="Hildebrand F."/>
            <person name="Pallen M.J."/>
        </authorList>
    </citation>
    <scope>NUCLEOTIDE SEQUENCE</scope>
    <source>
        <strain evidence="9">1282</strain>
    </source>
</reference>
<dbReference type="PIRSF" id="PIRSF005096">
    <property type="entry name" value="GALM"/>
    <property type="match status" value="1"/>
</dbReference>
<evidence type="ECO:0000256" key="3">
    <source>
        <dbReference type="ARBA" id="ARBA00023235"/>
    </source>
</evidence>
<evidence type="ECO:0000256" key="1">
    <source>
        <dbReference type="ARBA" id="ARBA00005028"/>
    </source>
</evidence>
<gene>
    <name evidence="9" type="ORF">H9838_00840</name>
</gene>
<comment type="pathway">
    <text evidence="1 5">Carbohydrate metabolism; hexose metabolism.</text>
</comment>
<feature type="active site" description="Proton donor" evidence="6">
    <location>
        <position position="178"/>
    </location>
</feature>
<dbReference type="EMBL" id="DXDU01000010">
    <property type="protein sequence ID" value="HIY25704.1"/>
    <property type="molecule type" value="Genomic_DNA"/>
</dbReference>
<keyword evidence="3 5" id="KW-0413">Isomerase</keyword>
<dbReference type="Pfam" id="PF01263">
    <property type="entry name" value="Aldose_epim"/>
    <property type="match status" value="1"/>
</dbReference>
<evidence type="ECO:0000256" key="5">
    <source>
        <dbReference type="PIRNR" id="PIRNR005096"/>
    </source>
</evidence>
<protein>
    <recommendedName>
        <fullName evidence="5">Aldose 1-epimerase</fullName>
        <ecNumber evidence="5">5.1.3.3</ecNumber>
    </recommendedName>
</protein>
<dbReference type="CDD" id="cd09019">
    <property type="entry name" value="galactose_mutarotase_like"/>
    <property type="match status" value="1"/>
</dbReference>
<evidence type="ECO:0000313" key="10">
    <source>
        <dbReference type="Proteomes" id="UP000823915"/>
    </source>
</evidence>
<reference evidence="9" key="2">
    <citation type="submission" date="2021-04" db="EMBL/GenBank/DDBJ databases">
        <authorList>
            <person name="Gilroy R."/>
        </authorList>
    </citation>
    <scope>NUCLEOTIDE SEQUENCE</scope>
    <source>
        <strain evidence="9">1282</strain>
    </source>
</reference>
<comment type="caution">
    <text evidence="9">The sequence shown here is derived from an EMBL/GenBank/DDBJ whole genome shotgun (WGS) entry which is preliminary data.</text>
</comment>
<organism evidence="9 10">
    <name type="scientific">Candidatus Acutalibacter pullistercoris</name>
    <dbReference type="NCBI Taxonomy" id="2838418"/>
    <lineage>
        <taxon>Bacteria</taxon>
        <taxon>Bacillati</taxon>
        <taxon>Bacillota</taxon>
        <taxon>Clostridia</taxon>
        <taxon>Eubacteriales</taxon>
        <taxon>Acutalibacteraceae</taxon>
        <taxon>Acutalibacter</taxon>
    </lineage>
</organism>
<dbReference type="GO" id="GO:0033499">
    <property type="term" value="P:galactose catabolic process via UDP-galactose, Leloir pathway"/>
    <property type="evidence" value="ECO:0007669"/>
    <property type="project" value="TreeGrafter"/>
</dbReference>
<dbReference type="InterPro" id="IPR008183">
    <property type="entry name" value="Aldose_1/G6P_1-epimerase"/>
</dbReference>